<dbReference type="AlphaFoldDB" id="A0A382WDI7"/>
<reference evidence="1" key="1">
    <citation type="submission" date="2018-05" db="EMBL/GenBank/DDBJ databases">
        <authorList>
            <person name="Lanie J.A."/>
            <person name="Ng W.-L."/>
            <person name="Kazmierczak K.M."/>
            <person name="Andrzejewski T.M."/>
            <person name="Davidsen T.M."/>
            <person name="Wayne K.J."/>
            <person name="Tettelin H."/>
            <person name="Glass J.I."/>
            <person name="Rusch D."/>
            <person name="Podicherti R."/>
            <person name="Tsui H.-C.T."/>
            <person name="Winkler M.E."/>
        </authorList>
    </citation>
    <scope>NUCLEOTIDE SEQUENCE</scope>
</reference>
<evidence type="ECO:0000313" key="1">
    <source>
        <dbReference type="EMBL" id="SVD56842.1"/>
    </source>
</evidence>
<proteinExistence type="predicted"/>
<feature type="non-terminal residue" evidence="1">
    <location>
        <position position="1"/>
    </location>
</feature>
<accession>A0A382WDI7</accession>
<dbReference type="EMBL" id="UINC01159000">
    <property type="protein sequence ID" value="SVD56842.1"/>
    <property type="molecule type" value="Genomic_DNA"/>
</dbReference>
<sequence length="37" mass="4045">VEETESPHGLSVTKERLSNYKADYSAALTFLATEEGT</sequence>
<organism evidence="1">
    <name type="scientific">marine metagenome</name>
    <dbReference type="NCBI Taxonomy" id="408172"/>
    <lineage>
        <taxon>unclassified sequences</taxon>
        <taxon>metagenomes</taxon>
        <taxon>ecological metagenomes</taxon>
    </lineage>
</organism>
<feature type="non-terminal residue" evidence="1">
    <location>
        <position position="37"/>
    </location>
</feature>
<name>A0A382WDI7_9ZZZZ</name>
<gene>
    <name evidence="1" type="ORF">METZ01_LOCUS409696</name>
</gene>
<protein>
    <submittedName>
        <fullName evidence="1">Uncharacterized protein</fullName>
    </submittedName>
</protein>